<keyword evidence="2" id="KW-1185">Reference proteome</keyword>
<dbReference type="Pfam" id="PF19643">
    <property type="entry name" value="DUF6146"/>
    <property type="match status" value="1"/>
</dbReference>
<protein>
    <submittedName>
        <fullName evidence="1">DUF6146 family protein</fullName>
    </submittedName>
</protein>
<proteinExistence type="predicted"/>
<evidence type="ECO:0000313" key="2">
    <source>
        <dbReference type="Proteomes" id="UP001430919"/>
    </source>
</evidence>
<comment type="caution">
    <text evidence="1">The sequence shown here is derived from an EMBL/GenBank/DDBJ whole genome shotgun (WGS) entry which is preliminary data.</text>
</comment>
<dbReference type="InterPro" id="IPR046144">
    <property type="entry name" value="DUF6146"/>
</dbReference>
<sequence length="143" mass="16954">MKNGIYIFLVLFVIVACSTQKTTVAVTKKPATSVNDTVRIANDELEYEVIIIDSGFNTWLASIALPRNYYSQSYLENKNRQYVQEWNSRVMQPQRYNPNLYEMRIDYDPTINYGYEVNYLIYNYMIYFQNTYKQKLAGYVPSR</sequence>
<dbReference type="PROSITE" id="PS51257">
    <property type="entry name" value="PROKAR_LIPOPROTEIN"/>
    <property type="match status" value="1"/>
</dbReference>
<gene>
    <name evidence="1" type="ORF">LNQ49_19885</name>
</gene>
<dbReference type="EMBL" id="JAJJMO010000001">
    <property type="protein sequence ID" value="MCC9073848.1"/>
    <property type="molecule type" value="Genomic_DNA"/>
</dbReference>
<dbReference type="RefSeq" id="WP_229990756.1">
    <property type="nucleotide sequence ID" value="NZ_JAJJMO010000001.1"/>
</dbReference>
<reference evidence="1" key="1">
    <citation type="submission" date="2021-11" db="EMBL/GenBank/DDBJ databases">
        <title>Description of novel Flavobacterium species.</title>
        <authorList>
            <person name="Saticioglu I.B."/>
            <person name="Ay H."/>
            <person name="Altun S."/>
            <person name="Duman M."/>
        </authorList>
    </citation>
    <scope>NUCLEOTIDE SEQUENCE</scope>
    <source>
        <strain evidence="1">F-65</strain>
    </source>
</reference>
<dbReference type="Proteomes" id="UP001430919">
    <property type="component" value="Unassembled WGS sequence"/>
</dbReference>
<name>A0ABS8MYM2_9FLAO</name>
<organism evidence="1 2">
    <name type="scientific">Flavobacterium pisciphilum</name>
    <dbReference type="NCBI Taxonomy" id="2893755"/>
    <lineage>
        <taxon>Bacteria</taxon>
        <taxon>Pseudomonadati</taxon>
        <taxon>Bacteroidota</taxon>
        <taxon>Flavobacteriia</taxon>
        <taxon>Flavobacteriales</taxon>
        <taxon>Flavobacteriaceae</taxon>
        <taxon>Flavobacterium</taxon>
    </lineage>
</organism>
<evidence type="ECO:0000313" key="1">
    <source>
        <dbReference type="EMBL" id="MCC9073848.1"/>
    </source>
</evidence>
<accession>A0ABS8MYM2</accession>